<organism evidence="9 10">
    <name type="scientific">Ciona intestinalis</name>
    <name type="common">Transparent sea squirt</name>
    <name type="synonym">Ascidia intestinalis</name>
    <dbReference type="NCBI Taxonomy" id="7719"/>
    <lineage>
        <taxon>Eukaryota</taxon>
        <taxon>Metazoa</taxon>
        <taxon>Chordata</taxon>
        <taxon>Tunicata</taxon>
        <taxon>Ascidiacea</taxon>
        <taxon>Phlebobranchia</taxon>
        <taxon>Cionidae</taxon>
        <taxon>Ciona</taxon>
    </lineage>
</organism>
<dbReference type="GO" id="GO:0005789">
    <property type="term" value="C:endoplasmic reticulum membrane"/>
    <property type="evidence" value="ECO:0007669"/>
    <property type="project" value="UniProtKB-SubCell"/>
</dbReference>
<evidence type="ECO:0000313" key="9">
    <source>
        <dbReference type="Ensembl" id="ENSCINP00000021994.2"/>
    </source>
</evidence>
<reference evidence="9" key="2">
    <citation type="journal article" date="2008" name="Genome Biol.">
        <title>Improved genome assembly and evidence-based global gene model set for the chordate Ciona intestinalis: new insight into intron and operon populations.</title>
        <authorList>
            <person name="Satou Y."/>
            <person name="Mineta K."/>
            <person name="Ogasawara M."/>
            <person name="Sasakura Y."/>
            <person name="Shoguchi E."/>
            <person name="Ueno K."/>
            <person name="Yamada L."/>
            <person name="Matsumoto J."/>
            <person name="Wasserscheid J."/>
            <person name="Dewar K."/>
            <person name="Wiley G.B."/>
            <person name="Macmil S.L."/>
            <person name="Roe B.A."/>
            <person name="Zeller R.W."/>
            <person name="Hastings K.E."/>
            <person name="Lemaire P."/>
            <person name="Lindquist E."/>
            <person name="Endo T."/>
            <person name="Hotta K."/>
            <person name="Inaba K."/>
        </authorList>
    </citation>
    <scope>NUCLEOTIDE SEQUENCE [LARGE SCALE GENOMIC DNA]</scope>
    <source>
        <strain evidence="9">wild type</strain>
    </source>
</reference>
<evidence type="ECO:0000256" key="4">
    <source>
        <dbReference type="ARBA" id="ARBA00022692"/>
    </source>
</evidence>
<accession>F6W7R0</accession>
<feature type="transmembrane region" description="Helical" evidence="8">
    <location>
        <begin position="91"/>
        <end position="116"/>
    </location>
</feature>
<dbReference type="OMA" id="MWPRAKA"/>
<evidence type="ECO:0000313" key="10">
    <source>
        <dbReference type="Proteomes" id="UP000008144"/>
    </source>
</evidence>
<reference evidence="10" key="1">
    <citation type="journal article" date="2002" name="Science">
        <title>The draft genome of Ciona intestinalis: insights into chordate and vertebrate origins.</title>
        <authorList>
            <person name="Dehal P."/>
            <person name="Satou Y."/>
            <person name="Campbell R.K."/>
            <person name="Chapman J."/>
            <person name="Degnan B."/>
            <person name="De Tomaso A."/>
            <person name="Davidson B."/>
            <person name="Di Gregorio A."/>
            <person name="Gelpke M."/>
            <person name="Goodstein D.M."/>
            <person name="Harafuji N."/>
            <person name="Hastings K.E."/>
            <person name="Ho I."/>
            <person name="Hotta K."/>
            <person name="Huang W."/>
            <person name="Kawashima T."/>
            <person name="Lemaire P."/>
            <person name="Martinez D."/>
            <person name="Meinertzhagen I.A."/>
            <person name="Necula S."/>
            <person name="Nonaka M."/>
            <person name="Putnam N."/>
            <person name="Rash S."/>
            <person name="Saiga H."/>
            <person name="Satake M."/>
            <person name="Terry A."/>
            <person name="Yamada L."/>
            <person name="Wang H.G."/>
            <person name="Awazu S."/>
            <person name="Azumi K."/>
            <person name="Boore J."/>
            <person name="Branno M."/>
            <person name="Chin-Bow S."/>
            <person name="DeSantis R."/>
            <person name="Doyle S."/>
            <person name="Francino P."/>
            <person name="Keys D.N."/>
            <person name="Haga S."/>
            <person name="Hayashi H."/>
            <person name="Hino K."/>
            <person name="Imai K.S."/>
            <person name="Inaba K."/>
            <person name="Kano S."/>
            <person name="Kobayashi K."/>
            <person name="Kobayashi M."/>
            <person name="Lee B.I."/>
            <person name="Makabe K.W."/>
            <person name="Manohar C."/>
            <person name="Matassi G."/>
            <person name="Medina M."/>
            <person name="Mochizuki Y."/>
            <person name="Mount S."/>
            <person name="Morishita T."/>
            <person name="Miura S."/>
            <person name="Nakayama A."/>
            <person name="Nishizaka S."/>
            <person name="Nomoto H."/>
            <person name="Ohta F."/>
            <person name="Oishi K."/>
            <person name="Rigoutsos I."/>
            <person name="Sano M."/>
            <person name="Sasaki A."/>
            <person name="Sasakura Y."/>
            <person name="Shoguchi E."/>
            <person name="Shin-i T."/>
            <person name="Spagnuolo A."/>
            <person name="Stainier D."/>
            <person name="Suzuki M.M."/>
            <person name="Tassy O."/>
            <person name="Takatori N."/>
            <person name="Tokuoka M."/>
            <person name="Yagi K."/>
            <person name="Yoshizaki F."/>
            <person name="Wada S."/>
            <person name="Zhang C."/>
            <person name="Hyatt P.D."/>
            <person name="Larimer F."/>
            <person name="Detter C."/>
            <person name="Doggett N."/>
            <person name="Glavina T."/>
            <person name="Hawkins T."/>
            <person name="Richardson P."/>
            <person name="Lucas S."/>
            <person name="Kohara Y."/>
            <person name="Levine M."/>
            <person name="Satoh N."/>
            <person name="Rokhsar D.S."/>
        </authorList>
    </citation>
    <scope>NUCLEOTIDE SEQUENCE [LARGE SCALE GENOMIC DNA]</scope>
</reference>
<dbReference type="Proteomes" id="UP000008144">
    <property type="component" value="Chromosome 2"/>
</dbReference>
<evidence type="ECO:0000256" key="1">
    <source>
        <dbReference type="ARBA" id="ARBA00004477"/>
    </source>
</evidence>
<protein>
    <submittedName>
        <fullName evidence="9">Uncharacterized protein</fullName>
    </submittedName>
</protein>
<dbReference type="InParanoid" id="F6W7R0"/>
<evidence type="ECO:0000256" key="3">
    <source>
        <dbReference type="ARBA" id="ARBA00022502"/>
    </source>
</evidence>
<reference evidence="9" key="3">
    <citation type="submission" date="2025-08" db="UniProtKB">
        <authorList>
            <consortium name="Ensembl"/>
        </authorList>
    </citation>
    <scope>IDENTIFICATION</scope>
</reference>
<keyword evidence="6 8" id="KW-1133">Transmembrane helix</keyword>
<dbReference type="HOGENOM" id="CLU_1839587_0_0_1"/>
<evidence type="ECO:0000256" key="6">
    <source>
        <dbReference type="ARBA" id="ARBA00022989"/>
    </source>
</evidence>
<comment type="pathway">
    <text evidence="2">Glycolipid biosynthesis; glycosylphosphatidylinositol-anchor biosynthesis.</text>
</comment>
<proteinExistence type="predicted"/>
<reference evidence="9" key="4">
    <citation type="submission" date="2025-09" db="UniProtKB">
        <authorList>
            <consortium name="Ensembl"/>
        </authorList>
    </citation>
    <scope>IDENTIFICATION</scope>
</reference>
<evidence type="ECO:0000256" key="5">
    <source>
        <dbReference type="ARBA" id="ARBA00022824"/>
    </source>
</evidence>
<keyword evidence="5" id="KW-0256">Endoplasmic reticulum</keyword>
<keyword evidence="3" id="KW-0337">GPI-anchor biosynthesis</keyword>
<comment type="subcellular location">
    <subcellularLocation>
        <location evidence="1">Endoplasmic reticulum membrane</location>
        <topology evidence="1">Multi-pass membrane protein</topology>
    </subcellularLocation>
</comment>
<dbReference type="GeneTree" id="ENSGT00390000016617"/>
<dbReference type="Pfam" id="PF06699">
    <property type="entry name" value="PIG-F"/>
    <property type="match status" value="1"/>
</dbReference>
<evidence type="ECO:0000256" key="2">
    <source>
        <dbReference type="ARBA" id="ARBA00004687"/>
    </source>
</evidence>
<name>F6W7R0_CIOIN</name>
<dbReference type="InterPro" id="IPR009580">
    <property type="entry name" value="GPI_biosynthesis_protein_Pig-F"/>
</dbReference>
<dbReference type="GO" id="GO:0006506">
    <property type="term" value="P:GPI anchor biosynthetic process"/>
    <property type="evidence" value="ECO:0007669"/>
    <property type="project" value="UniProtKB-UniPathway"/>
</dbReference>
<evidence type="ECO:0000256" key="7">
    <source>
        <dbReference type="ARBA" id="ARBA00023136"/>
    </source>
</evidence>
<evidence type="ECO:0000256" key="8">
    <source>
        <dbReference type="SAM" id="Phobius"/>
    </source>
</evidence>
<feature type="transmembrane region" description="Helical" evidence="8">
    <location>
        <begin position="122"/>
        <end position="140"/>
    </location>
</feature>
<keyword evidence="10" id="KW-1185">Reference proteome</keyword>
<sequence length="144" mass="16030">MLKLLIHIIPELTLLICAVGYFVIPNYVLGSNMLINFPIHTTLIFSCGYAILQFLLLHFVWPKAKAEIETVPTIGVKQQTPQKSWRWFKSLLLIVACWLLAHILCVLFGAAAFTLVEETTTWAVLVTCLITVPALSTLGCDVTS</sequence>
<dbReference type="UniPathway" id="UPA00196"/>
<keyword evidence="7 8" id="KW-0472">Membrane</keyword>
<dbReference type="EMBL" id="EAAA01001422">
    <property type="status" value="NOT_ANNOTATED_CDS"/>
    <property type="molecule type" value="Genomic_DNA"/>
</dbReference>
<dbReference type="AlphaFoldDB" id="F6W7R0"/>
<keyword evidence="4 8" id="KW-0812">Transmembrane</keyword>
<feature type="transmembrane region" description="Helical" evidence="8">
    <location>
        <begin position="42"/>
        <end position="61"/>
    </location>
</feature>
<feature type="transmembrane region" description="Helical" evidence="8">
    <location>
        <begin position="12"/>
        <end position="30"/>
    </location>
</feature>
<dbReference type="Ensembl" id="ENSCINT00000022240.2">
    <property type="protein sequence ID" value="ENSCINP00000021994.2"/>
    <property type="gene ID" value="ENSCING00000011537.2"/>
</dbReference>